<dbReference type="KEGG" id="mre:K649_12655"/>
<protein>
    <submittedName>
        <fullName evidence="2">Uncharacterized protein</fullName>
    </submittedName>
</protein>
<dbReference type="OrthoDB" id="26407at2"/>
<dbReference type="STRING" id="504728.K649_12655"/>
<evidence type="ECO:0000313" key="1">
    <source>
        <dbReference type="EMBL" id="ADD28735.1"/>
    </source>
</evidence>
<evidence type="ECO:0000313" key="4">
    <source>
        <dbReference type="Proteomes" id="UP000013026"/>
    </source>
</evidence>
<name>D3PTF2_MEIRD</name>
<dbReference type="PATRIC" id="fig|504728.9.peg.2605"/>
<proteinExistence type="predicted"/>
<dbReference type="EMBL" id="CP005385">
    <property type="protein sequence ID" value="AGK05817.1"/>
    <property type="molecule type" value="Genomic_DNA"/>
</dbReference>
<accession>D3PTF2</accession>
<dbReference type="AlphaFoldDB" id="D3PTF2"/>
<reference evidence="1 3" key="1">
    <citation type="journal article" date="2010" name="Stand. Genomic Sci.">
        <title>Complete genome sequence of Meiothermus ruber type strain (21).</title>
        <authorList>
            <person name="Tindall B.J."/>
            <person name="Sikorski J."/>
            <person name="Lucas S."/>
            <person name="Goltsman E."/>
            <person name="Copeland A."/>
            <person name="Glavina Del Rio T."/>
            <person name="Nolan M."/>
            <person name="Tice H."/>
            <person name="Cheng J.F."/>
            <person name="Han C."/>
            <person name="Pitluck S."/>
            <person name="Liolios K."/>
            <person name="Ivanova N."/>
            <person name="Mavromatis K."/>
            <person name="Ovchinnikova G."/>
            <person name="Pati A."/>
            <person name="Fahnrich R."/>
            <person name="Goodwin L."/>
            <person name="Chen A."/>
            <person name="Palaniappan K."/>
            <person name="Land M."/>
            <person name="Hauser L."/>
            <person name="Chang Y.J."/>
            <person name="Jeffries C.D."/>
            <person name="Rohde M."/>
            <person name="Goker M."/>
            <person name="Woyke T."/>
            <person name="Bristow J."/>
            <person name="Eisen J.A."/>
            <person name="Markowitz V."/>
            <person name="Hugenholtz P."/>
            <person name="Kyrpides N.C."/>
            <person name="Klenk H.P."/>
            <person name="Lapidus A."/>
        </authorList>
    </citation>
    <scope>NUCLEOTIDE SEQUENCE [LARGE SCALE GENOMIC DNA]</scope>
    <source>
        <strain evidence="3">ATCC 35948 / DSM 1279 / VKM B-1258 / 21</strain>
        <strain evidence="1">DSM 1279</strain>
    </source>
</reference>
<dbReference type="Proteomes" id="UP000006655">
    <property type="component" value="Chromosome"/>
</dbReference>
<gene>
    <name evidence="1" type="ordered locus">Mrub_1979</name>
    <name evidence="2" type="ORF">K649_12655</name>
</gene>
<evidence type="ECO:0000313" key="2">
    <source>
        <dbReference type="EMBL" id="AGK05817.1"/>
    </source>
</evidence>
<reference evidence="2" key="2">
    <citation type="submission" date="2013-04" db="EMBL/GenBank/DDBJ databases">
        <title>Non-Hybrid, Finished Microbial Genome Assemblies from Long-Read SMRT Sequencing Data.</title>
        <authorList>
            <person name="Klammer A."/>
            <person name="Drake J."/>
            <person name="Heiner C."/>
            <person name="Clum A."/>
            <person name="Copeland A."/>
            <person name="Huddleston J."/>
            <person name="Eichler E."/>
            <person name="Turner S.W."/>
        </authorList>
    </citation>
    <scope>NUCLEOTIDE SEQUENCE</scope>
    <source>
        <strain evidence="2">DSM 1279</strain>
    </source>
</reference>
<reference evidence="2 4" key="3">
    <citation type="submission" date="2013-04" db="EMBL/GenBank/DDBJ databases">
        <authorList>
            <person name="Chin J."/>
            <person name="Alexander D.H."/>
            <person name="Marks P."/>
            <person name="Korlach J."/>
            <person name="Clum A."/>
            <person name="Copeland A."/>
        </authorList>
    </citation>
    <scope>NUCLEOTIDE SEQUENCE [LARGE SCALE GENOMIC DNA]</scope>
    <source>
        <strain evidence="4">ATCC 35948 / DSM 1279 / VKM B-1258 / 21</strain>
        <strain evidence="2">DSM 1279</strain>
    </source>
</reference>
<sequence>MPSAQALARLRQAQAQKQDNTAQVLAFLHDHELTPVRLRSASIEVLVRYEGLGPTAEGGAEPLYGIHLPSTGEWLTVGRPSLEGYLKLYGPYTWEATHA</sequence>
<dbReference type="KEGG" id="mrb:Mrub_1979"/>
<dbReference type="Proteomes" id="UP000013026">
    <property type="component" value="Chromosome"/>
</dbReference>
<keyword evidence="3" id="KW-1185">Reference proteome</keyword>
<dbReference type="EMBL" id="CP001743">
    <property type="protein sequence ID" value="ADD28735.1"/>
    <property type="molecule type" value="Genomic_DNA"/>
</dbReference>
<dbReference type="RefSeq" id="WP_013014234.1">
    <property type="nucleotide sequence ID" value="NC_013946.1"/>
</dbReference>
<evidence type="ECO:0000313" key="3">
    <source>
        <dbReference type="Proteomes" id="UP000006655"/>
    </source>
</evidence>
<organism evidence="2 4">
    <name type="scientific">Meiothermus ruber (strain ATCC 35948 / DSM 1279 / VKM B-1258 / 21)</name>
    <name type="common">Thermus ruber</name>
    <dbReference type="NCBI Taxonomy" id="504728"/>
    <lineage>
        <taxon>Bacteria</taxon>
        <taxon>Thermotogati</taxon>
        <taxon>Deinococcota</taxon>
        <taxon>Deinococci</taxon>
        <taxon>Thermales</taxon>
        <taxon>Thermaceae</taxon>
        <taxon>Meiothermus</taxon>
    </lineage>
</organism>